<proteinExistence type="predicted"/>
<feature type="compositionally biased region" description="Basic and acidic residues" evidence="1">
    <location>
        <begin position="94"/>
        <end position="106"/>
    </location>
</feature>
<keyword evidence="2" id="KW-0732">Signal</keyword>
<accession>A0A9P6NSS6</accession>
<feature type="signal peptide" evidence="2">
    <location>
        <begin position="1"/>
        <end position="18"/>
    </location>
</feature>
<comment type="caution">
    <text evidence="3">The sequence shown here is derived from an EMBL/GenBank/DDBJ whole genome shotgun (WGS) entry which is preliminary data.</text>
</comment>
<dbReference type="Proteomes" id="UP000886653">
    <property type="component" value="Unassembled WGS sequence"/>
</dbReference>
<feature type="compositionally biased region" description="Basic and acidic residues" evidence="1">
    <location>
        <begin position="113"/>
        <end position="125"/>
    </location>
</feature>
<name>A0A9P6NSS6_9BASI</name>
<feature type="compositionally biased region" description="Polar residues" evidence="1">
    <location>
        <begin position="127"/>
        <end position="139"/>
    </location>
</feature>
<gene>
    <name evidence="3" type="ORF">CROQUDRAFT_130034</name>
</gene>
<keyword evidence="4" id="KW-1185">Reference proteome</keyword>
<evidence type="ECO:0000256" key="1">
    <source>
        <dbReference type="SAM" id="MobiDB-lite"/>
    </source>
</evidence>
<dbReference type="AlphaFoldDB" id="A0A9P6NSS6"/>
<organism evidence="3 4">
    <name type="scientific">Cronartium quercuum f. sp. fusiforme G11</name>
    <dbReference type="NCBI Taxonomy" id="708437"/>
    <lineage>
        <taxon>Eukaryota</taxon>
        <taxon>Fungi</taxon>
        <taxon>Dikarya</taxon>
        <taxon>Basidiomycota</taxon>
        <taxon>Pucciniomycotina</taxon>
        <taxon>Pucciniomycetes</taxon>
        <taxon>Pucciniales</taxon>
        <taxon>Coleosporiaceae</taxon>
        <taxon>Cronartium</taxon>
    </lineage>
</organism>
<feature type="compositionally biased region" description="Polar residues" evidence="1">
    <location>
        <begin position="169"/>
        <end position="186"/>
    </location>
</feature>
<feature type="compositionally biased region" description="Polar residues" evidence="1">
    <location>
        <begin position="60"/>
        <end position="75"/>
    </location>
</feature>
<feature type="compositionally biased region" description="Low complexity" evidence="1">
    <location>
        <begin position="45"/>
        <end position="59"/>
    </location>
</feature>
<evidence type="ECO:0000256" key="2">
    <source>
        <dbReference type="SAM" id="SignalP"/>
    </source>
</evidence>
<feature type="compositionally biased region" description="Pro residues" evidence="1">
    <location>
        <begin position="141"/>
        <end position="150"/>
    </location>
</feature>
<feature type="region of interest" description="Disordered" evidence="1">
    <location>
        <begin position="40"/>
        <end position="186"/>
    </location>
</feature>
<evidence type="ECO:0000313" key="4">
    <source>
        <dbReference type="Proteomes" id="UP000886653"/>
    </source>
</evidence>
<evidence type="ECO:0000313" key="3">
    <source>
        <dbReference type="EMBL" id="KAG0151319.1"/>
    </source>
</evidence>
<feature type="chain" id="PRO_5040275159" evidence="2">
    <location>
        <begin position="19"/>
        <end position="186"/>
    </location>
</feature>
<reference evidence="3" key="1">
    <citation type="submission" date="2013-11" db="EMBL/GenBank/DDBJ databases">
        <title>Genome sequence of the fusiform rust pathogen reveals effectors for host alternation and coevolution with pine.</title>
        <authorList>
            <consortium name="DOE Joint Genome Institute"/>
            <person name="Smith K."/>
            <person name="Pendleton A."/>
            <person name="Kubisiak T."/>
            <person name="Anderson C."/>
            <person name="Salamov A."/>
            <person name="Aerts A."/>
            <person name="Riley R."/>
            <person name="Clum A."/>
            <person name="Lindquist E."/>
            <person name="Ence D."/>
            <person name="Campbell M."/>
            <person name="Kronenberg Z."/>
            <person name="Feau N."/>
            <person name="Dhillon B."/>
            <person name="Hamelin R."/>
            <person name="Burleigh J."/>
            <person name="Smith J."/>
            <person name="Yandell M."/>
            <person name="Nelson C."/>
            <person name="Grigoriev I."/>
            <person name="Davis J."/>
        </authorList>
    </citation>
    <scope>NUCLEOTIDE SEQUENCE</scope>
    <source>
        <strain evidence="3">G11</strain>
    </source>
</reference>
<protein>
    <submittedName>
        <fullName evidence="3">Uncharacterized protein</fullName>
    </submittedName>
</protein>
<sequence length="186" mass="19748">MRLISISIVSLSIGAAYGLVNGINRPRALMARADPDPSIDPALASIDTSNNSSIGGNTNKNLNPLDHTTSGTDSSTKPDHHSSKSNHTTSTLTPEEKVKKLEDKIKKDKKKLKKDEEKLEKEKNKLSSNNTPKLDSGDNTTPPPPPPPPTGKDDGKSIDGNNGDGTKLVETNNASDNTTSAGNTRI</sequence>
<dbReference type="EMBL" id="MU167213">
    <property type="protein sequence ID" value="KAG0151319.1"/>
    <property type="molecule type" value="Genomic_DNA"/>
</dbReference>